<dbReference type="EMBL" id="CP000776">
    <property type="protein sequence ID" value="ABS52558.1"/>
    <property type="molecule type" value="Genomic_DNA"/>
</dbReference>
<keyword evidence="2 4" id="KW-0442">Lipid degradation</keyword>
<dbReference type="InterPro" id="IPR016035">
    <property type="entry name" value="Acyl_Trfase/lysoPLipase"/>
</dbReference>
<gene>
    <name evidence="6" type="ordered locus">CHAB381_0344</name>
</gene>
<dbReference type="InterPro" id="IPR002641">
    <property type="entry name" value="PNPLA_dom"/>
</dbReference>
<dbReference type="eggNOG" id="COG1752">
    <property type="taxonomic scope" value="Bacteria"/>
</dbReference>
<dbReference type="PROSITE" id="PS51635">
    <property type="entry name" value="PNPLA"/>
    <property type="match status" value="1"/>
</dbReference>
<evidence type="ECO:0000256" key="2">
    <source>
        <dbReference type="ARBA" id="ARBA00022963"/>
    </source>
</evidence>
<feature type="short sequence motif" description="DGA/G" evidence="4">
    <location>
        <begin position="197"/>
        <end position="199"/>
    </location>
</feature>
<protein>
    <submittedName>
        <fullName evidence="6">Phospholipase, patatin family</fullName>
    </submittedName>
</protein>
<evidence type="ECO:0000313" key="6">
    <source>
        <dbReference type="EMBL" id="ABS52558.1"/>
    </source>
</evidence>
<dbReference type="GO" id="GO:0016042">
    <property type="term" value="P:lipid catabolic process"/>
    <property type="evidence" value="ECO:0007669"/>
    <property type="project" value="UniProtKB-UniRule"/>
</dbReference>
<feature type="short sequence motif" description="GXSXG" evidence="4">
    <location>
        <begin position="37"/>
        <end position="41"/>
    </location>
</feature>
<keyword evidence="7" id="KW-1185">Reference proteome</keyword>
<dbReference type="AlphaFoldDB" id="A7I0A5"/>
<evidence type="ECO:0000256" key="4">
    <source>
        <dbReference type="PROSITE-ProRule" id="PRU01161"/>
    </source>
</evidence>
<evidence type="ECO:0000259" key="5">
    <source>
        <dbReference type="PROSITE" id="PS51635"/>
    </source>
</evidence>
<feature type="active site" description="Proton acceptor" evidence="4">
    <location>
        <position position="197"/>
    </location>
</feature>
<feature type="active site" description="Nucleophile" evidence="4">
    <location>
        <position position="39"/>
    </location>
</feature>
<dbReference type="Pfam" id="PF01734">
    <property type="entry name" value="Patatin"/>
    <property type="match status" value="1"/>
</dbReference>
<dbReference type="GO" id="GO:0016787">
    <property type="term" value="F:hydrolase activity"/>
    <property type="evidence" value="ECO:0007669"/>
    <property type="project" value="UniProtKB-UniRule"/>
</dbReference>
<dbReference type="InterPro" id="IPR050301">
    <property type="entry name" value="NTE"/>
</dbReference>
<accession>A7I0A5</accession>
<evidence type="ECO:0000256" key="1">
    <source>
        <dbReference type="ARBA" id="ARBA00022801"/>
    </source>
</evidence>
<keyword evidence="1 4" id="KW-0378">Hydrolase</keyword>
<dbReference type="RefSeq" id="WP_012108228.1">
    <property type="nucleotide sequence ID" value="NC_009714.1"/>
</dbReference>
<evidence type="ECO:0000256" key="3">
    <source>
        <dbReference type="ARBA" id="ARBA00023098"/>
    </source>
</evidence>
<sequence>MKKIGVVLSGGGLKGAYEIGFLKALGEFEILPATISGTSIGAINGAFLSAYKDPIKTAEILQNLWLNTNVLDVFKLKKPQNLKLENFGHFSKIPNFKKDFDFCAPQKFFYQLANAALPNFINEGFFKRENLANFLRTNISTSKILNGIPLFIALTESSDFSPFFVNVQSLDKNEIIDYLLSSASFAFGFENTNGFIDGAISGENIPITPLLKQNLDLIIVCNIENNGFLSLFKKHRNFVCTTKIIEISPPKGYFGMVDFINFWQLNDFINRGYLDTTEILKNVKI</sequence>
<feature type="domain" description="PNPLA" evidence="5">
    <location>
        <begin position="6"/>
        <end position="211"/>
    </location>
</feature>
<keyword evidence="3 4" id="KW-0443">Lipid metabolism</keyword>
<dbReference type="Gene3D" id="3.40.1090.10">
    <property type="entry name" value="Cytosolic phospholipase A2 catalytic domain"/>
    <property type="match status" value="1"/>
</dbReference>
<dbReference type="STRING" id="360107.CHAB381_0344"/>
<proteinExistence type="predicted"/>
<dbReference type="OrthoDB" id="9798773at2"/>
<reference evidence="7" key="1">
    <citation type="submission" date="2007-07" db="EMBL/GenBank/DDBJ databases">
        <title>Complete genome sequence of Campylobacter hominis ATCC BAA-381, a commensal isolated from the human gastrointestinal tract.</title>
        <authorList>
            <person name="Fouts D.E."/>
            <person name="Mongodin E.F."/>
            <person name="Puiu D."/>
            <person name="Sebastian Y."/>
            <person name="Miller W.G."/>
            <person name="Mandrell R.E."/>
            <person name="Nelson K.E."/>
        </authorList>
    </citation>
    <scope>NUCLEOTIDE SEQUENCE [LARGE SCALE GENOMIC DNA]</scope>
    <source>
        <strain evidence="7">ATCC BAA-381 / LMG 19568 / NCTC 13146 / CH001A</strain>
    </source>
</reference>
<dbReference type="Proteomes" id="UP000002407">
    <property type="component" value="Chromosome"/>
</dbReference>
<feature type="short sequence motif" description="GXGXXG" evidence="4">
    <location>
        <begin position="10"/>
        <end position="15"/>
    </location>
</feature>
<dbReference type="KEGG" id="cha:CHAB381_0344"/>
<organism evidence="6 7">
    <name type="scientific">Campylobacter hominis (strain ATCC BAA-381 / DSM 21671 / CCUG 45161 / LMG 19568 / NCTC 13146 / CH001A)</name>
    <dbReference type="NCBI Taxonomy" id="360107"/>
    <lineage>
        <taxon>Bacteria</taxon>
        <taxon>Pseudomonadati</taxon>
        <taxon>Campylobacterota</taxon>
        <taxon>Epsilonproteobacteria</taxon>
        <taxon>Campylobacterales</taxon>
        <taxon>Campylobacteraceae</taxon>
        <taxon>Campylobacter</taxon>
    </lineage>
</organism>
<dbReference type="SUPFAM" id="SSF52151">
    <property type="entry name" value="FabD/lysophospholipase-like"/>
    <property type="match status" value="1"/>
</dbReference>
<evidence type="ECO:0000313" key="7">
    <source>
        <dbReference type="Proteomes" id="UP000002407"/>
    </source>
</evidence>
<name>A7I0A5_CAMHC</name>
<dbReference type="PANTHER" id="PTHR14226:SF29">
    <property type="entry name" value="NEUROPATHY TARGET ESTERASE SWS"/>
    <property type="match status" value="1"/>
</dbReference>
<dbReference type="PANTHER" id="PTHR14226">
    <property type="entry name" value="NEUROPATHY TARGET ESTERASE/SWISS CHEESE D.MELANOGASTER"/>
    <property type="match status" value="1"/>
</dbReference>
<dbReference type="HOGENOM" id="CLU_034454_0_0_7"/>